<dbReference type="GO" id="GO:0047395">
    <property type="term" value="F:glycerophosphoinositol glycerophosphodiesterase activity"/>
    <property type="evidence" value="ECO:0007669"/>
    <property type="project" value="Ensembl"/>
</dbReference>
<proteinExistence type="inferred from homology"/>
<dbReference type="GO" id="GO:0006644">
    <property type="term" value="P:phospholipid metabolic process"/>
    <property type="evidence" value="ECO:0007669"/>
    <property type="project" value="Ensembl"/>
</dbReference>
<dbReference type="GeneID" id="115606546"/>
<dbReference type="CTD" id="51573"/>
<evidence type="ECO:0000256" key="1">
    <source>
        <dbReference type="ARBA" id="ARBA00007277"/>
    </source>
</evidence>
<feature type="domain" description="GP-PDE" evidence="2">
    <location>
        <begin position="64"/>
        <end position="330"/>
    </location>
</feature>
<keyword evidence="4" id="KW-1185">Reference proteome</keyword>
<dbReference type="SUPFAM" id="SSF51695">
    <property type="entry name" value="PLC-like phosphodiesterases"/>
    <property type="match status" value="1"/>
</dbReference>
<dbReference type="Ensembl" id="ENSSHBT00005000634.1">
    <property type="protein sequence ID" value="ENSSHBP00005000508.1"/>
    <property type="gene ID" value="ENSSHBG00005000499.1"/>
</dbReference>
<dbReference type="CDD" id="cd08573">
    <property type="entry name" value="GDPD_GDE1"/>
    <property type="match status" value="1"/>
</dbReference>
<dbReference type="InParanoid" id="A0A672TIK7"/>
<dbReference type="InterPro" id="IPR030395">
    <property type="entry name" value="GP_PDE_dom"/>
</dbReference>
<dbReference type="PANTHER" id="PTHR46320">
    <property type="entry name" value="GLYCEROPHOSPHODIESTER PHOSPHODIESTERASE 1"/>
    <property type="match status" value="1"/>
</dbReference>
<evidence type="ECO:0000259" key="2">
    <source>
        <dbReference type="PROSITE" id="PS51704"/>
    </source>
</evidence>
<dbReference type="GO" id="GO:0070291">
    <property type="term" value="P:N-acylethanolamine metabolic process"/>
    <property type="evidence" value="ECO:0007669"/>
    <property type="project" value="Ensembl"/>
</dbReference>
<dbReference type="OrthoDB" id="197419at2759"/>
<dbReference type="GeneTree" id="ENSGT00510000047820"/>
<reference evidence="3 4" key="1">
    <citation type="submission" date="2019-11" db="EMBL/GenBank/DDBJ databases">
        <title>Strigops habroptila (kakapo) genome, bStrHab1, primary haplotype, v2.</title>
        <authorList>
            <person name="Jarvis E.D."/>
            <person name="Howard J."/>
            <person name="Rhie A."/>
            <person name="Phillippy A."/>
            <person name="Korlach J."/>
            <person name="Digby A."/>
            <person name="Iorns D."/>
            <person name="Eason D."/>
            <person name="Robertson B."/>
            <person name="Raemaekers T."/>
            <person name="Howe K."/>
            <person name="Lewin H."/>
            <person name="Damas J."/>
            <person name="Hastie A."/>
            <person name="Tracey A."/>
            <person name="Chow W."/>
            <person name="Fedrigo O."/>
        </authorList>
    </citation>
    <scope>NUCLEOTIDE SEQUENCE [LARGE SCALE GENOMIC DNA]</scope>
</reference>
<dbReference type="Proteomes" id="UP000472266">
    <property type="component" value="Chromosome 5"/>
</dbReference>
<evidence type="ECO:0000313" key="3">
    <source>
        <dbReference type="Ensembl" id="ENSSHBP00005000508.1"/>
    </source>
</evidence>
<dbReference type="GO" id="GO:0008889">
    <property type="term" value="F:glycerophosphodiester phosphodiesterase activity"/>
    <property type="evidence" value="ECO:0007669"/>
    <property type="project" value="Ensembl"/>
</dbReference>
<comment type="similarity">
    <text evidence="1">Belongs to the glycerophosphoryl diester phosphodiesterase family.</text>
</comment>
<dbReference type="PROSITE" id="PS51704">
    <property type="entry name" value="GP_PDE"/>
    <property type="match status" value="1"/>
</dbReference>
<dbReference type="OMA" id="KHHWMTL"/>
<dbReference type="KEGG" id="shab:115606546"/>
<gene>
    <name evidence="3" type="primary">GDE1</name>
</gene>
<dbReference type="RefSeq" id="XP_030338504.1">
    <property type="nucleotide sequence ID" value="XM_030482644.1"/>
</dbReference>
<reference evidence="3" key="3">
    <citation type="submission" date="2025-09" db="UniProtKB">
        <authorList>
            <consortium name="Ensembl"/>
        </authorList>
    </citation>
    <scope>IDENTIFICATION</scope>
</reference>
<dbReference type="InterPro" id="IPR017946">
    <property type="entry name" value="PLC-like_Pdiesterase_TIM-brl"/>
</dbReference>
<dbReference type="GO" id="GO:0006580">
    <property type="term" value="P:ethanolamine metabolic process"/>
    <property type="evidence" value="ECO:0007669"/>
    <property type="project" value="Ensembl"/>
</dbReference>
<sequence length="330" mass="36943">MLCRGEGLLGSLTAVLVAALALSRSPALSGLLTAGLYLALHLFSLEPAAPQSAQRVLRPRGSAAARIAHRGGAHDAPENTLAAIRQAAENGATGVELDVEFTADGVPILMHDETVERTTDGTGRLRDLTFEEIRRLDPSAKHRLRSKFQGEKVPTLREAVVESMHHNLIIYFDVKGHANQAVDALKQLYLEFPSLYNSSIVCSFMPDVVYKMRQADRNVVTALTHRPWQLSHFGDGTPRFNSSWKHYLYMILDVILDWSLHSFLWRLCGVSAFLIQKNFVSQDYVRHWSSKGIQVVAWTVNTFAEKSYYESVLESNYITDSLVEDCDPHY</sequence>
<protein>
    <submittedName>
        <fullName evidence="3">Glycerophosphodiester phosphodiesterase 1</fullName>
    </submittedName>
</protein>
<evidence type="ECO:0000313" key="4">
    <source>
        <dbReference type="Proteomes" id="UP000472266"/>
    </source>
</evidence>
<dbReference type="PANTHER" id="PTHR46320:SF1">
    <property type="entry name" value="GLYCEROPHOSPHODIESTER PHOSPHODIESTERASE 1"/>
    <property type="match status" value="1"/>
</dbReference>
<dbReference type="AlphaFoldDB" id="A0A672TIK7"/>
<dbReference type="GO" id="GO:0004622">
    <property type="term" value="F:phosphatidylcholine lysophospholipase activity"/>
    <property type="evidence" value="ECO:0007669"/>
    <property type="project" value="Ensembl"/>
</dbReference>
<organism evidence="3 4">
    <name type="scientific">Strigops habroptila</name>
    <name type="common">Kakapo</name>
    <dbReference type="NCBI Taxonomy" id="2489341"/>
    <lineage>
        <taxon>Eukaryota</taxon>
        <taxon>Metazoa</taxon>
        <taxon>Chordata</taxon>
        <taxon>Craniata</taxon>
        <taxon>Vertebrata</taxon>
        <taxon>Euteleostomi</taxon>
        <taxon>Archelosauria</taxon>
        <taxon>Archosauria</taxon>
        <taxon>Dinosauria</taxon>
        <taxon>Saurischia</taxon>
        <taxon>Theropoda</taxon>
        <taxon>Coelurosauria</taxon>
        <taxon>Aves</taxon>
        <taxon>Neognathae</taxon>
        <taxon>Neoaves</taxon>
        <taxon>Telluraves</taxon>
        <taxon>Australaves</taxon>
        <taxon>Psittaciformes</taxon>
        <taxon>Psittacidae</taxon>
        <taxon>Strigops</taxon>
    </lineage>
</organism>
<reference evidence="3" key="2">
    <citation type="submission" date="2025-08" db="UniProtKB">
        <authorList>
            <consortium name="Ensembl"/>
        </authorList>
    </citation>
    <scope>IDENTIFICATION</scope>
</reference>
<dbReference type="Pfam" id="PF03009">
    <property type="entry name" value="GDPD"/>
    <property type="match status" value="1"/>
</dbReference>
<accession>A0A672TIK7</accession>
<dbReference type="GO" id="GO:0005886">
    <property type="term" value="C:plasma membrane"/>
    <property type="evidence" value="ECO:0007669"/>
    <property type="project" value="Ensembl"/>
</dbReference>
<name>A0A672TIK7_STRHB</name>
<dbReference type="Gene3D" id="3.20.20.190">
    <property type="entry name" value="Phosphatidylinositol (PI) phosphodiesterase"/>
    <property type="match status" value="1"/>
</dbReference>